<keyword evidence="10" id="KW-0732">Signal</keyword>
<feature type="region of interest" description="Disordered" evidence="8">
    <location>
        <begin position="55"/>
        <end position="75"/>
    </location>
</feature>
<dbReference type="SUPFAM" id="SSF48452">
    <property type="entry name" value="TPR-like"/>
    <property type="match status" value="1"/>
</dbReference>
<dbReference type="PANTHER" id="PTHR46630:SF1">
    <property type="entry name" value="TETRATRICOPEPTIDE REPEAT PROTEIN 29"/>
    <property type="match status" value="1"/>
</dbReference>
<dbReference type="RefSeq" id="WP_103200397.1">
    <property type="nucleotide sequence ID" value="NZ_JAERHR010000013.1"/>
</dbReference>
<evidence type="ECO:0000256" key="3">
    <source>
        <dbReference type="ARBA" id="ARBA00022737"/>
    </source>
</evidence>
<evidence type="ECO:0000256" key="4">
    <source>
        <dbReference type="ARBA" id="ARBA00022803"/>
    </source>
</evidence>
<feature type="coiled-coil region" evidence="7">
    <location>
        <begin position="139"/>
        <end position="204"/>
    </location>
</feature>
<comment type="similarity">
    <text evidence="5">Belongs to the Rap family.</text>
</comment>
<comment type="caution">
    <text evidence="11">The sequence shown here is derived from an EMBL/GenBank/DDBJ whole genome shotgun (WGS) entry which is preliminary data.</text>
</comment>
<dbReference type="PANTHER" id="PTHR46630">
    <property type="entry name" value="TETRATRICOPEPTIDE REPEAT PROTEIN 29"/>
    <property type="match status" value="1"/>
</dbReference>
<evidence type="ECO:0000256" key="10">
    <source>
        <dbReference type="SAM" id="SignalP"/>
    </source>
</evidence>
<evidence type="ECO:0000256" key="1">
    <source>
        <dbReference type="ARBA" id="ARBA00004496"/>
    </source>
</evidence>
<dbReference type="Pfam" id="PF13424">
    <property type="entry name" value="TPR_12"/>
    <property type="match status" value="1"/>
</dbReference>
<evidence type="ECO:0000256" key="9">
    <source>
        <dbReference type="SAM" id="Phobius"/>
    </source>
</evidence>
<dbReference type="EMBL" id="PDGH01000100">
    <property type="protein sequence ID" value="POB47684.1"/>
    <property type="molecule type" value="Genomic_DNA"/>
</dbReference>
<feature type="chain" id="PRO_5015422366" evidence="10">
    <location>
        <begin position="21"/>
        <end position="754"/>
    </location>
</feature>
<accession>A0A2S3R2T5</accession>
<dbReference type="SMART" id="SM00028">
    <property type="entry name" value="TPR"/>
    <property type="match status" value="5"/>
</dbReference>
<feature type="repeat" description="TPR" evidence="6">
    <location>
        <begin position="288"/>
        <end position="321"/>
    </location>
</feature>
<dbReference type="InterPro" id="IPR051476">
    <property type="entry name" value="Bac_ResReg_Asp_Phosphatase"/>
</dbReference>
<proteinExistence type="inferred from homology"/>
<dbReference type="InterPro" id="IPR019734">
    <property type="entry name" value="TPR_rpt"/>
</dbReference>
<reference evidence="11 12" key="1">
    <citation type="journal article" date="2018" name="Front. Microbiol.">
        <title>Phylogeny of Vibrio vulnificus from the Analysis of the Core-Genome: Implications for Intra-Species Taxonomy.</title>
        <authorList>
            <person name="Roig F.J."/>
            <person name="Gonzalez-Candelas F."/>
            <person name="Sanjuan E."/>
            <person name="Fouz B."/>
            <person name="Feil E.J."/>
            <person name="Llorens C."/>
            <person name="Baker-Austin C."/>
            <person name="Oliver J.D."/>
            <person name="Danin-Poleg Y."/>
            <person name="Gibas C.J."/>
            <person name="Kashi Y."/>
            <person name="Gulig P.A."/>
            <person name="Morrison S.S."/>
            <person name="Amaro C."/>
        </authorList>
    </citation>
    <scope>NUCLEOTIDE SEQUENCE [LARGE SCALE GENOMIC DNA]</scope>
    <source>
        <strain evidence="11 12">CECT4608</strain>
    </source>
</reference>
<sequence>MRWQRFFAVLFLLVCMQVQANPLSSVLLTEAEQLVEIEPDQAKKIVQNYLTQRELTDNQEKSPSAISREDADRTLRTPSGSVEAYKILAQAEFALGNQRSALMQLETAQQLSKTFHLPYLEMEVKLMRTQLEWQYSKDYTTAEQALKQISEQLDQATNSLQMSDSVKYRLLMQQALLASQQNALQQAEQYYAQAKELIKNTRSENIIIDYHIAVGEFYLSHQKYNLALSELLFGYWQAVEGNKSARLAKVNRLLAQLFEERRVLDKALEYLSQAADFYDSYPNSPILAQVMEQMGDIYFRQGKYNLALVHYFNVLDHDSSARNIKQVISIRLNLAATYLQLYNYPLAEQYLERAEDVLEFSDIPELKAKAALMKAGLAFYQNDSQAVISNANKALEIANAQPEEQLSVKQNAYQLLSLGYEQSAQYALSLQNLRRYNNLVSIEQKELNQISEDAFRQQKEFAEQTIHYIGQAQQLEKVTVEHAKFQKIAFALFLLSLVLFLLLMRRGVLLQRQSAQIEQLTSDLYTHSRSKLRNLRMLNVKLSNSLRKANETFEQWQLGELIHEPLNDRLRFVMIDLPFLRSMYVQHGYKAGLELERAFGAFMSEKIQKPARLYHFSDANLLYIEPNAERDYSAEAVFSKVQAWVDEFAAEHAVNRTVRMGMADYPFLPRAYTAINDQELLDLLLLATHLAREVSLTDKCSHYVYLKAIENAPAASLATGNIRNACQQAIHQGLIKIHSSYQNEDNLKKLLKSE</sequence>
<dbReference type="InterPro" id="IPR043128">
    <property type="entry name" value="Rev_trsase/Diguanyl_cyclase"/>
</dbReference>
<evidence type="ECO:0000256" key="2">
    <source>
        <dbReference type="ARBA" id="ARBA00022490"/>
    </source>
</evidence>
<feature type="transmembrane region" description="Helical" evidence="9">
    <location>
        <begin position="485"/>
        <end position="504"/>
    </location>
</feature>
<protein>
    <submittedName>
        <fullName evidence="11">Uncharacterized protein</fullName>
    </submittedName>
</protein>
<evidence type="ECO:0000256" key="5">
    <source>
        <dbReference type="ARBA" id="ARBA00038253"/>
    </source>
</evidence>
<dbReference type="Gene3D" id="1.25.40.10">
    <property type="entry name" value="Tetratricopeptide repeat domain"/>
    <property type="match status" value="2"/>
</dbReference>
<dbReference type="Gene3D" id="3.30.70.270">
    <property type="match status" value="1"/>
</dbReference>
<evidence type="ECO:0000313" key="12">
    <source>
        <dbReference type="Proteomes" id="UP000237466"/>
    </source>
</evidence>
<keyword evidence="9" id="KW-1133">Transmembrane helix</keyword>
<keyword evidence="4 6" id="KW-0802">TPR repeat</keyword>
<gene>
    <name evidence="11" type="ORF">CRN52_11960</name>
</gene>
<dbReference type="PROSITE" id="PS50005">
    <property type="entry name" value="TPR"/>
    <property type="match status" value="1"/>
</dbReference>
<keyword evidence="3" id="KW-0677">Repeat</keyword>
<keyword evidence="7" id="KW-0175">Coiled coil</keyword>
<evidence type="ECO:0000256" key="8">
    <source>
        <dbReference type="SAM" id="MobiDB-lite"/>
    </source>
</evidence>
<organism evidence="11 12">
    <name type="scientific">Vibrio vulnificus</name>
    <dbReference type="NCBI Taxonomy" id="672"/>
    <lineage>
        <taxon>Bacteria</taxon>
        <taxon>Pseudomonadati</taxon>
        <taxon>Pseudomonadota</taxon>
        <taxon>Gammaproteobacteria</taxon>
        <taxon>Vibrionales</taxon>
        <taxon>Vibrionaceae</taxon>
        <taxon>Vibrio</taxon>
    </lineage>
</organism>
<comment type="subcellular location">
    <subcellularLocation>
        <location evidence="1">Cytoplasm</location>
    </subcellularLocation>
</comment>
<dbReference type="Proteomes" id="UP000237466">
    <property type="component" value="Unassembled WGS sequence"/>
</dbReference>
<feature type="signal peptide" evidence="10">
    <location>
        <begin position="1"/>
        <end position="20"/>
    </location>
</feature>
<evidence type="ECO:0000313" key="11">
    <source>
        <dbReference type="EMBL" id="POB47684.1"/>
    </source>
</evidence>
<keyword evidence="2" id="KW-0963">Cytoplasm</keyword>
<dbReference type="AlphaFoldDB" id="A0A2S3R2T5"/>
<dbReference type="GO" id="GO:0005737">
    <property type="term" value="C:cytoplasm"/>
    <property type="evidence" value="ECO:0007669"/>
    <property type="project" value="UniProtKB-SubCell"/>
</dbReference>
<name>A0A2S3R2T5_VIBVL</name>
<keyword evidence="9" id="KW-0812">Transmembrane</keyword>
<evidence type="ECO:0000256" key="7">
    <source>
        <dbReference type="SAM" id="Coils"/>
    </source>
</evidence>
<dbReference type="InterPro" id="IPR011990">
    <property type="entry name" value="TPR-like_helical_dom_sf"/>
</dbReference>
<evidence type="ECO:0000256" key="6">
    <source>
        <dbReference type="PROSITE-ProRule" id="PRU00339"/>
    </source>
</evidence>
<keyword evidence="9" id="KW-0472">Membrane</keyword>